<evidence type="ECO:0000313" key="5">
    <source>
        <dbReference type="EMBL" id="OQB40015.1"/>
    </source>
</evidence>
<gene>
    <name evidence="5" type="ORF">BWY04_01463</name>
</gene>
<dbReference type="Pfam" id="PF01381">
    <property type="entry name" value="HTH_3"/>
    <property type="match status" value="1"/>
</dbReference>
<dbReference type="GO" id="GO:0003677">
    <property type="term" value="F:DNA binding"/>
    <property type="evidence" value="ECO:0007669"/>
    <property type="project" value="UniProtKB-KW"/>
</dbReference>
<dbReference type="PROSITE" id="PS50943">
    <property type="entry name" value="HTH_CROC1"/>
    <property type="match status" value="1"/>
</dbReference>
<keyword evidence="1" id="KW-0805">Transcription regulation</keyword>
<accession>A0A1V5ZIE5</accession>
<reference evidence="5" key="1">
    <citation type="submission" date="2017-02" db="EMBL/GenBank/DDBJ databases">
        <title>Delving into the versatile metabolic prowess of the omnipresent phylum Bacteroidetes.</title>
        <authorList>
            <person name="Nobu M.K."/>
            <person name="Mei R."/>
            <person name="Narihiro T."/>
            <person name="Kuroda K."/>
            <person name="Liu W.-T."/>
        </authorList>
    </citation>
    <scope>NUCLEOTIDE SEQUENCE</scope>
    <source>
        <strain evidence="5">ADurb.Bin160</strain>
    </source>
</reference>
<name>A0A1V5ZIE5_9BACT</name>
<evidence type="ECO:0000256" key="3">
    <source>
        <dbReference type="ARBA" id="ARBA00023163"/>
    </source>
</evidence>
<comment type="caution">
    <text evidence="5">The sequence shown here is derived from an EMBL/GenBank/DDBJ whole genome shotgun (WGS) entry which is preliminary data.</text>
</comment>
<dbReference type="GO" id="GO:0005829">
    <property type="term" value="C:cytosol"/>
    <property type="evidence" value="ECO:0007669"/>
    <property type="project" value="TreeGrafter"/>
</dbReference>
<sequence length="76" mass="9094">MRNICEKFGDNVRKFRSKMKLSQEELAGRCELHRTYISAVERGLRSVSLKNIEILARELKIEIYQLFIFEEEKNDE</sequence>
<dbReference type="InterPro" id="IPR050807">
    <property type="entry name" value="TransReg_Diox_bact_type"/>
</dbReference>
<dbReference type="PANTHER" id="PTHR46797">
    <property type="entry name" value="HTH-TYPE TRANSCRIPTIONAL REGULATOR"/>
    <property type="match status" value="1"/>
</dbReference>
<dbReference type="AlphaFoldDB" id="A0A1V5ZIE5"/>
<dbReference type="InterPro" id="IPR010982">
    <property type="entry name" value="Lambda_DNA-bd_dom_sf"/>
</dbReference>
<dbReference type="EMBL" id="MWDB01000061">
    <property type="protein sequence ID" value="OQB40015.1"/>
    <property type="molecule type" value="Genomic_DNA"/>
</dbReference>
<evidence type="ECO:0000259" key="4">
    <source>
        <dbReference type="PROSITE" id="PS50943"/>
    </source>
</evidence>
<protein>
    <submittedName>
        <fullName evidence="5">Helix-turn-helix protein</fullName>
    </submittedName>
</protein>
<evidence type="ECO:0000256" key="2">
    <source>
        <dbReference type="ARBA" id="ARBA00023125"/>
    </source>
</evidence>
<proteinExistence type="predicted"/>
<dbReference type="GO" id="GO:0003700">
    <property type="term" value="F:DNA-binding transcription factor activity"/>
    <property type="evidence" value="ECO:0007669"/>
    <property type="project" value="TreeGrafter"/>
</dbReference>
<organism evidence="5">
    <name type="scientific">candidate division CPR1 bacterium ADurb.Bin160</name>
    <dbReference type="NCBI Taxonomy" id="1852826"/>
    <lineage>
        <taxon>Bacteria</taxon>
        <taxon>candidate division CPR1</taxon>
    </lineage>
</organism>
<keyword evidence="3" id="KW-0804">Transcription</keyword>
<dbReference type="CDD" id="cd00093">
    <property type="entry name" value="HTH_XRE"/>
    <property type="match status" value="1"/>
</dbReference>
<evidence type="ECO:0000256" key="1">
    <source>
        <dbReference type="ARBA" id="ARBA00023015"/>
    </source>
</evidence>
<dbReference type="Proteomes" id="UP000485621">
    <property type="component" value="Unassembled WGS sequence"/>
</dbReference>
<feature type="domain" description="HTH cro/C1-type" evidence="4">
    <location>
        <begin position="12"/>
        <end position="66"/>
    </location>
</feature>
<dbReference type="PANTHER" id="PTHR46797:SF23">
    <property type="entry name" value="HTH-TYPE TRANSCRIPTIONAL REGULATOR SUTR"/>
    <property type="match status" value="1"/>
</dbReference>
<dbReference type="InterPro" id="IPR001387">
    <property type="entry name" value="Cro/C1-type_HTH"/>
</dbReference>
<keyword evidence="2" id="KW-0238">DNA-binding</keyword>
<dbReference type="Gene3D" id="1.10.260.40">
    <property type="entry name" value="lambda repressor-like DNA-binding domains"/>
    <property type="match status" value="1"/>
</dbReference>
<dbReference type="SMART" id="SM00530">
    <property type="entry name" value="HTH_XRE"/>
    <property type="match status" value="1"/>
</dbReference>
<dbReference type="SUPFAM" id="SSF47413">
    <property type="entry name" value="lambda repressor-like DNA-binding domains"/>
    <property type="match status" value="1"/>
</dbReference>